<dbReference type="SUPFAM" id="SSF52833">
    <property type="entry name" value="Thioredoxin-like"/>
    <property type="match status" value="1"/>
</dbReference>
<keyword evidence="3" id="KW-1003">Cell membrane</keyword>
<dbReference type="Pfam" id="PF13905">
    <property type="entry name" value="Thioredoxin_8"/>
    <property type="match status" value="1"/>
</dbReference>
<keyword evidence="11 15" id="KW-1015">Disulfide bond</keyword>
<dbReference type="InterPro" id="IPR043159">
    <property type="entry name" value="Lectin_gal-bd_sf"/>
</dbReference>
<dbReference type="InterPro" id="IPR036445">
    <property type="entry name" value="GPCR_2_extracell_dom_sf"/>
</dbReference>
<dbReference type="PROSITE" id="PS50221">
    <property type="entry name" value="GAIN_B"/>
    <property type="match status" value="1"/>
</dbReference>
<dbReference type="CDD" id="cd22844">
    <property type="entry name" value="Gal_Rha_Lectin_LPHN1"/>
    <property type="match status" value="1"/>
</dbReference>
<organism evidence="23 24">
    <name type="scientific">Xyrichtys novacula</name>
    <name type="common">Pearly razorfish</name>
    <name type="synonym">Hemipteronotus novacula</name>
    <dbReference type="NCBI Taxonomy" id="13765"/>
    <lineage>
        <taxon>Eukaryota</taxon>
        <taxon>Metazoa</taxon>
        <taxon>Chordata</taxon>
        <taxon>Craniata</taxon>
        <taxon>Vertebrata</taxon>
        <taxon>Euteleostomi</taxon>
        <taxon>Actinopterygii</taxon>
        <taxon>Neopterygii</taxon>
        <taxon>Teleostei</taxon>
        <taxon>Neoteleostei</taxon>
        <taxon>Acanthomorphata</taxon>
        <taxon>Eupercaria</taxon>
        <taxon>Labriformes</taxon>
        <taxon>Labridae</taxon>
        <taxon>Xyrichtys</taxon>
    </lineage>
</organism>
<dbReference type="PANTHER" id="PTHR23192:SF71">
    <property type="entry name" value="ADHESION G PROTEIN-COUPLED RECEPTOR L1-RELATED"/>
    <property type="match status" value="1"/>
</dbReference>
<feature type="compositionally biased region" description="Basic and acidic residues" evidence="16">
    <location>
        <begin position="1713"/>
        <end position="1730"/>
    </location>
</feature>
<feature type="compositionally biased region" description="Pro residues" evidence="16">
    <location>
        <begin position="1801"/>
        <end position="1811"/>
    </location>
</feature>
<name>A0AAV1EXH8_XYRNO</name>
<dbReference type="GO" id="GO:0004930">
    <property type="term" value="F:G protein-coupled receptor activity"/>
    <property type="evidence" value="ECO:0007669"/>
    <property type="project" value="UniProtKB-KW"/>
</dbReference>
<feature type="region of interest" description="Disordered" evidence="16">
    <location>
        <begin position="1853"/>
        <end position="1895"/>
    </location>
</feature>
<dbReference type="GO" id="GO:0007166">
    <property type="term" value="P:cell surface receptor signaling pathway"/>
    <property type="evidence" value="ECO:0007669"/>
    <property type="project" value="InterPro"/>
</dbReference>
<dbReference type="InterPro" id="IPR017981">
    <property type="entry name" value="GPCR_2-like_7TM"/>
</dbReference>
<dbReference type="EMBL" id="OY660866">
    <property type="protein sequence ID" value="CAJ1053192.1"/>
    <property type="molecule type" value="Genomic_DNA"/>
</dbReference>
<feature type="region of interest" description="Disordered" evidence="16">
    <location>
        <begin position="1978"/>
        <end position="2176"/>
    </location>
</feature>
<dbReference type="InterPro" id="IPR003924">
    <property type="entry name" value="GPCR_2_latrophilin"/>
</dbReference>
<feature type="region of interest" description="Disordered" evidence="16">
    <location>
        <begin position="1419"/>
        <end position="1452"/>
    </location>
</feature>
<dbReference type="Gene3D" id="3.40.30.10">
    <property type="entry name" value="Glutaredoxin"/>
    <property type="match status" value="1"/>
</dbReference>
<feature type="domain" description="GAIN-B" evidence="18">
    <location>
        <begin position="968"/>
        <end position="1149"/>
    </location>
</feature>
<dbReference type="Pfam" id="PF00002">
    <property type="entry name" value="7tm_2"/>
    <property type="match status" value="1"/>
</dbReference>
<dbReference type="InterPro" id="IPR001879">
    <property type="entry name" value="GPCR_2_extracellular_dom"/>
</dbReference>
<dbReference type="InterPro" id="IPR012336">
    <property type="entry name" value="Thioredoxin-like_fold"/>
</dbReference>
<feature type="compositionally biased region" description="Basic and acidic residues" evidence="16">
    <location>
        <begin position="271"/>
        <end position="286"/>
    </location>
</feature>
<feature type="compositionally biased region" description="Polar residues" evidence="16">
    <location>
        <begin position="2063"/>
        <end position="2102"/>
    </location>
</feature>
<dbReference type="Gene3D" id="1.20.1070.10">
    <property type="entry name" value="Rhodopsin 7-helix transmembrane proteins"/>
    <property type="match status" value="1"/>
</dbReference>
<dbReference type="CDD" id="cd15436">
    <property type="entry name" value="7tmB2_Latrophilin"/>
    <property type="match status" value="1"/>
</dbReference>
<evidence type="ECO:0000256" key="10">
    <source>
        <dbReference type="ARBA" id="ARBA00023136"/>
    </source>
</evidence>
<evidence type="ECO:0000259" key="22">
    <source>
        <dbReference type="PROSITE" id="PS51132"/>
    </source>
</evidence>
<feature type="compositionally biased region" description="Basic and acidic residues" evidence="16">
    <location>
        <begin position="1978"/>
        <end position="2003"/>
    </location>
</feature>
<dbReference type="InterPro" id="IPR057244">
    <property type="entry name" value="GAIN_B"/>
</dbReference>
<evidence type="ECO:0000256" key="4">
    <source>
        <dbReference type="ARBA" id="ARBA00022525"/>
    </source>
</evidence>
<evidence type="ECO:0000256" key="17">
    <source>
        <dbReference type="SAM" id="Phobius"/>
    </source>
</evidence>
<dbReference type="Pfam" id="PF02793">
    <property type="entry name" value="HRM"/>
    <property type="match status" value="1"/>
</dbReference>
<evidence type="ECO:0000259" key="19">
    <source>
        <dbReference type="PROSITE" id="PS50227"/>
    </source>
</evidence>
<dbReference type="GO" id="GO:0097060">
    <property type="term" value="C:synaptic membrane"/>
    <property type="evidence" value="ECO:0007669"/>
    <property type="project" value="UniProtKB-SubCell"/>
</dbReference>
<feature type="domain" description="G-protein coupled receptors family 2 profile 2" evidence="21">
    <location>
        <begin position="1159"/>
        <end position="1400"/>
    </location>
</feature>
<dbReference type="FunFam" id="2.60.220.50:FF:000001">
    <property type="entry name" value="Adhesion G protein-coupled receptor L2"/>
    <property type="match status" value="1"/>
</dbReference>
<proteinExistence type="predicted"/>
<dbReference type="Pfam" id="PF02140">
    <property type="entry name" value="SUEL_Lectin"/>
    <property type="match status" value="1"/>
</dbReference>
<dbReference type="Pfam" id="PF02354">
    <property type="entry name" value="Latrophilin"/>
    <property type="match status" value="1"/>
</dbReference>
<feature type="compositionally biased region" description="Polar residues" evidence="16">
    <location>
        <begin position="1434"/>
        <end position="1452"/>
    </location>
</feature>
<feature type="region of interest" description="Disordered" evidence="16">
    <location>
        <begin position="198"/>
        <end position="293"/>
    </location>
</feature>
<evidence type="ECO:0000259" key="18">
    <source>
        <dbReference type="PROSITE" id="PS50221"/>
    </source>
</evidence>
<evidence type="ECO:0000256" key="2">
    <source>
        <dbReference type="ARBA" id="ARBA00004651"/>
    </source>
</evidence>
<feature type="region of interest" description="Disordered" evidence="16">
    <location>
        <begin position="1675"/>
        <end position="1822"/>
    </location>
</feature>
<feature type="transmembrane region" description="Helical" evidence="17">
    <location>
        <begin position="1264"/>
        <end position="1284"/>
    </location>
</feature>
<keyword evidence="13" id="KW-0807">Transducer</keyword>
<dbReference type="CDD" id="cd03008">
    <property type="entry name" value="TryX_like_RdCVF"/>
    <property type="match status" value="1"/>
</dbReference>
<reference evidence="23" key="1">
    <citation type="submission" date="2023-08" db="EMBL/GenBank/DDBJ databases">
        <authorList>
            <person name="Alioto T."/>
            <person name="Alioto T."/>
            <person name="Gomez Garrido J."/>
        </authorList>
    </citation>
    <scope>NUCLEOTIDE SEQUENCE</scope>
</reference>
<evidence type="ECO:0000256" key="13">
    <source>
        <dbReference type="ARBA" id="ARBA00023224"/>
    </source>
</evidence>
<dbReference type="PROSITE" id="PS50261">
    <property type="entry name" value="G_PROTEIN_RECEP_F2_4"/>
    <property type="match status" value="1"/>
</dbReference>
<dbReference type="InterPro" id="IPR050605">
    <property type="entry name" value="Olfactomedin-like_domain"/>
</dbReference>
<dbReference type="Gene3D" id="4.10.1240.10">
    <property type="entry name" value="GPCR, family 2, extracellular hormone receptor domain"/>
    <property type="match status" value="1"/>
</dbReference>
<dbReference type="InterPro" id="IPR000922">
    <property type="entry name" value="Lectin_gal-bd_dom"/>
</dbReference>
<evidence type="ECO:0000313" key="23">
    <source>
        <dbReference type="EMBL" id="CAJ1053192.1"/>
    </source>
</evidence>
<feature type="disulfide bond" evidence="15">
    <location>
        <begin position="442"/>
        <end position="624"/>
    </location>
</feature>
<feature type="transmembrane region" description="Helical" evidence="17">
    <location>
        <begin position="1195"/>
        <end position="1213"/>
    </location>
</feature>
<dbReference type="InterPro" id="IPR003334">
    <property type="entry name" value="GPCR_2_latrophilin_rcpt_C"/>
</dbReference>
<feature type="compositionally biased region" description="Polar residues" evidence="16">
    <location>
        <begin position="1757"/>
        <end position="1767"/>
    </location>
</feature>
<dbReference type="InterPro" id="IPR046338">
    <property type="entry name" value="GAIN_dom_sf"/>
</dbReference>
<keyword evidence="8" id="KW-0770">Synapse</keyword>
<evidence type="ECO:0000259" key="21">
    <source>
        <dbReference type="PROSITE" id="PS50261"/>
    </source>
</evidence>
<dbReference type="PROSITE" id="PS51132">
    <property type="entry name" value="OLF"/>
    <property type="match status" value="1"/>
</dbReference>
<keyword evidence="4" id="KW-0964">Secreted</keyword>
<evidence type="ECO:0000256" key="11">
    <source>
        <dbReference type="ARBA" id="ARBA00023157"/>
    </source>
</evidence>
<dbReference type="InterPro" id="IPR000832">
    <property type="entry name" value="GPCR_2_secretin-like"/>
</dbReference>
<dbReference type="InterPro" id="IPR003112">
    <property type="entry name" value="Olfac-like_dom"/>
</dbReference>
<feature type="transmembrane region" description="Helical" evidence="17">
    <location>
        <begin position="1347"/>
        <end position="1370"/>
    </location>
</feature>
<dbReference type="SMART" id="SM00303">
    <property type="entry name" value="GPS"/>
    <property type="match status" value="1"/>
</dbReference>
<evidence type="ECO:0000256" key="8">
    <source>
        <dbReference type="ARBA" id="ARBA00023018"/>
    </source>
</evidence>
<evidence type="ECO:0000256" key="1">
    <source>
        <dbReference type="ARBA" id="ARBA00004613"/>
    </source>
</evidence>
<dbReference type="Pfam" id="PF01825">
    <property type="entry name" value="GPS"/>
    <property type="match status" value="1"/>
</dbReference>
<dbReference type="PROSITE" id="PS50227">
    <property type="entry name" value="G_PROTEIN_RECEP_F2_3"/>
    <property type="match status" value="1"/>
</dbReference>
<dbReference type="SMART" id="SM00284">
    <property type="entry name" value="OLF"/>
    <property type="match status" value="1"/>
</dbReference>
<dbReference type="Pfam" id="PF16489">
    <property type="entry name" value="GAIN"/>
    <property type="match status" value="1"/>
</dbReference>
<dbReference type="PANTHER" id="PTHR23192">
    <property type="entry name" value="OLFACTOMEDIN-RELATED"/>
    <property type="match status" value="1"/>
</dbReference>
<accession>A0AAV1EXH8</accession>
<dbReference type="Proteomes" id="UP001178508">
    <property type="component" value="Chromosome 3"/>
</dbReference>
<keyword evidence="12 23" id="KW-0675">Receptor</keyword>
<feature type="compositionally biased region" description="Basic and acidic residues" evidence="16">
    <location>
        <begin position="1781"/>
        <end position="1800"/>
    </location>
</feature>
<dbReference type="PRINTS" id="PR01444">
    <property type="entry name" value="LATROPHILIN"/>
</dbReference>
<dbReference type="FunFam" id="2.60.120.740:FF:000001">
    <property type="entry name" value="Adhesion G protein-coupled receptor L2"/>
    <property type="match status" value="1"/>
</dbReference>
<dbReference type="Gene3D" id="2.60.120.740">
    <property type="match status" value="1"/>
</dbReference>
<dbReference type="PROSITE" id="PS50228">
    <property type="entry name" value="SUEL_LECTIN"/>
    <property type="match status" value="1"/>
</dbReference>
<evidence type="ECO:0000256" key="6">
    <source>
        <dbReference type="ARBA" id="ARBA00022737"/>
    </source>
</evidence>
<protein>
    <submittedName>
        <fullName evidence="23">Adhesion G protein-coupled receptor L1-like</fullName>
    </submittedName>
</protein>
<evidence type="ECO:0000256" key="16">
    <source>
        <dbReference type="SAM" id="MobiDB-lite"/>
    </source>
</evidence>
<evidence type="ECO:0000256" key="7">
    <source>
        <dbReference type="ARBA" id="ARBA00022989"/>
    </source>
</evidence>
<feature type="transmembrane region" description="Helical" evidence="17">
    <location>
        <begin position="1219"/>
        <end position="1243"/>
    </location>
</feature>
<dbReference type="SMART" id="SM00008">
    <property type="entry name" value="HormR"/>
    <property type="match status" value="1"/>
</dbReference>
<feature type="domain" description="Olfactomedin-like" evidence="22">
    <location>
        <begin position="441"/>
        <end position="704"/>
    </location>
</feature>
<evidence type="ECO:0000313" key="24">
    <source>
        <dbReference type="Proteomes" id="UP001178508"/>
    </source>
</evidence>
<evidence type="ECO:0000256" key="14">
    <source>
        <dbReference type="ARBA" id="ARBA00034109"/>
    </source>
</evidence>
<dbReference type="Gene3D" id="1.25.40.610">
    <property type="match status" value="1"/>
</dbReference>
<dbReference type="GO" id="GO:0005615">
    <property type="term" value="C:extracellular space"/>
    <property type="evidence" value="ECO:0007669"/>
    <property type="project" value="TreeGrafter"/>
</dbReference>
<gene>
    <name evidence="23" type="ORF">XNOV1_A035045</name>
</gene>
<comment type="subcellular location">
    <subcellularLocation>
        <location evidence="2">Cell membrane</location>
        <topology evidence="2">Multi-pass membrane protein</topology>
    </subcellularLocation>
    <subcellularLocation>
        <location evidence="1">Secreted</location>
    </subcellularLocation>
    <subcellularLocation>
        <location evidence="14">Synaptic cell membrane</location>
    </subcellularLocation>
</comment>
<dbReference type="InterPro" id="IPR000203">
    <property type="entry name" value="GPS"/>
</dbReference>
<dbReference type="FunFam" id="1.25.40.610:FF:000001">
    <property type="entry name" value="Adhesion G protein-coupled receptor L2"/>
    <property type="match status" value="1"/>
</dbReference>
<evidence type="ECO:0000256" key="9">
    <source>
        <dbReference type="ARBA" id="ARBA00023040"/>
    </source>
</evidence>
<keyword evidence="7 17" id="KW-1133">Transmembrane helix</keyword>
<dbReference type="GO" id="GO:0030246">
    <property type="term" value="F:carbohydrate binding"/>
    <property type="evidence" value="ECO:0007669"/>
    <property type="project" value="InterPro"/>
</dbReference>
<dbReference type="FunFam" id="1.20.1070.10:FF:000192">
    <property type="entry name" value="Latrophilin 1"/>
    <property type="match status" value="1"/>
</dbReference>
<keyword evidence="10 17" id="KW-0472">Membrane</keyword>
<feature type="domain" description="G-protein coupled receptors family 2 profile 1" evidence="19">
    <location>
        <begin position="779"/>
        <end position="835"/>
    </location>
</feature>
<keyword evidence="5 17" id="KW-0812">Transmembrane</keyword>
<evidence type="ECO:0000259" key="20">
    <source>
        <dbReference type="PROSITE" id="PS50228"/>
    </source>
</evidence>
<feature type="transmembrane region" description="Helical" evidence="17">
    <location>
        <begin position="1304"/>
        <end position="1326"/>
    </location>
</feature>
<evidence type="ECO:0000256" key="15">
    <source>
        <dbReference type="PROSITE-ProRule" id="PRU00446"/>
    </source>
</evidence>
<feature type="transmembrane region" description="Helical" evidence="17">
    <location>
        <begin position="1157"/>
        <end position="1183"/>
    </location>
</feature>
<dbReference type="Gene3D" id="2.60.220.50">
    <property type="match status" value="1"/>
</dbReference>
<evidence type="ECO:0000256" key="12">
    <source>
        <dbReference type="ARBA" id="ARBA00023170"/>
    </source>
</evidence>
<dbReference type="Pfam" id="PF02191">
    <property type="entry name" value="OLF"/>
    <property type="match status" value="1"/>
</dbReference>
<keyword evidence="9" id="KW-0297">G-protein coupled receptor</keyword>
<dbReference type="PRINTS" id="PR00249">
    <property type="entry name" value="GPCRSECRETIN"/>
</dbReference>
<keyword evidence="24" id="KW-1185">Reference proteome</keyword>
<feature type="domain" description="SUEL-type lectin" evidence="20">
    <location>
        <begin position="342"/>
        <end position="431"/>
    </location>
</feature>
<evidence type="ECO:0000256" key="3">
    <source>
        <dbReference type="ARBA" id="ARBA00022475"/>
    </source>
</evidence>
<evidence type="ECO:0000256" key="5">
    <source>
        <dbReference type="ARBA" id="ARBA00022692"/>
    </source>
</evidence>
<keyword evidence="6" id="KW-0677">Repeat</keyword>
<sequence length="2176" mass="242378">MVDLFTDRVLVKNNRDQDELDTEREIVTRLQNRILMLFFASAACQSCQQFAPTLSDFFRRLTDEFYVDRSAQLVLLYISLDQSEEQQESFLKQLPKRCLFLAYEDPYRRELEAMFNVEELPTVVVLRPDCSILAHNAVEEILCLGPDCYRNWQEAAEIIDRNFMINEDIGQKPMCSLRNPVRKLKYKVENEKKKKKWKKCSGWGGGGEADEEVSKNDSHTHSAAGETSSLDRTEGGCEVQPSREPITGGAGEREECTVGARGRGETGCGRRSKEEEEDEGKRRIDGSRNALGGVTSELSLPSMAVSLWFLGVCVFTLANVSPSSQAMSRAAMPFGLLRRELACEGYPIELRCPGSDVVMVETANYGRTDDKICDADPFQMENTQCYLPDALKIMAQRCNNRTQCVVVAGVDVFPDPCPGTYKYLEIQYECVPYKVDQKVFVCPGSLLSIQPASSLLEAEHQSGAWCKDPLQAGDRLYVMPWTPYRTEVLYEYSSWDDYRQNRVTTTYKLPSRVDGTGFVVYDGAVFYNKERTRNLVKYDLRTRIKSGEAVVVNANYHDTSPYRWGGKSDIDLAVDENGLWVIYSTEANNGRIVVSQVNPYTLRFEGTWATGFDKRGASNAFMACGVLYAVRSVFQDDEGQAEGRVGSDMVVYAYDTSRGQELPVQIPFPNPYQYISSIDYNPRDNQLYVWNNYYVLRYPLQFTPPPPTKGPLSSLMTTVRSYTATVALTPVRPSASHPIGVINRGPFDQRPITAMVPLTPRPPLRVPLAPGAPGQVGGCEGRVARGVQWPPTLKGETVERPCPKGSLGIASYQCMQTPVGWSSRGPDLSNCTSPWVSQIAQKIRSGENAANIAGELVNLTRGRIYAGDVSMSVRLIEQLLDILDSQLQALRPANKESAARNYNKLQKRERTCRAYVQAVVQTVDNLLGPEALVSWADMSGIDQSRSASLLLDAVEKGAFLLANNLYEGRFSDRTPNVDVEVYVLNTEADIQDLTFPHSYDSDSILQISALALQQYSNNGQVKLVLTLYKNLGSFLTTQNSTLRLGLGLSQGSEVRRRSLVVNSHVISASVHRGSNRVYLSEPVIFTLRHLQLENHFGPNCSFWNASGVSGSGRWSTQGCRLLHTNNTHTTCACNHLSSYAVLMTYQQPAFGVGVEELLVYVVSWVGISVALVCLATCLTTLCCQGAPWHTDHSTIHCNLWANLLITELLFLVGANKTQYTVVCSIIAGLLHFSLLSAFCWLCLEGVELYLLQREVFEGRNSRRKYFYLCGYSIPGLVVAVSAAIDFRGYGSKSACWLRTDNYFIWSFLGPVAAIITMNLVVLVMTLHKMHSTAALKPDSSRHDNLRAWAVGSLTLLFLQSVTWSSGLMFLSAPSLLLAYLFSSLNTAQALLITILHCTLARKGQKDYGRCLRLSQCCVTSSSSSPDSVKGAALRSNSRYTSSQSRRATANRQSRIRRMWNDTVRRQTESSFIAADVNNTPTLNRAPLGNHFLTNPVLQTHTGASPYDTMLAQGYNQPFSATEGGVSQSQESCGLDSVCLNGGYTPNTFTLHGLGTTPGSRAGVVGSTDLLREGGDDISPALLTPPGASDLGGGTGMRRNLSDAAALEKMIISELVQSNLRPSVPMPVPPERYGSLARPHHHDRAALTHTATLTRHAQPPPQQEGWAATIQPNTRHNAQEGWAPPRHHTPDSETHSTARGPDLTTQPRLQDGWSHQRGDSESHELLKDSDRSQLQGTLGRRGLQDRQQARPPDVQARPYSTLSRTPGTLSRHRSTVEPSGGTDRDRERDRERERDRYRDRPLPPPPPPPPQESEPLYKALEEPLLMKQREANVESWRGQDREKDETFLLKRDGMMDDWRSGSERGRDESFTSQKRDGEMDEWRGGMERGREESHVLEKRGGRIEVWRGGAEAEQEETFITQKKDFGMEGWRGGMEREKDESIFLKDREGWRAGIERENEKQKDRALDVWRGGVDVDRDEPFLFESKDGGLDARKRGSLRYHGEREDSDGFTLPLTPDLDLDPDSSPIYARESNPSALYPGDRRSPPLSIFPRSSPPTNIFAPRDSNSPPNNLYSRHSPQVYSRSSSPPRFYTRTSPPTLSYPDSSPEGPEEISPTGQPQRPALELPYSLGRPPLGPRPNHLQTFYQPPPLATNGEAAYTAEPTSEGEDGQMQRVTSL</sequence>
<dbReference type="InterPro" id="IPR032471">
    <property type="entry name" value="AGRL2-4_GAIN_subdom_A"/>
</dbReference>
<dbReference type="InterPro" id="IPR036249">
    <property type="entry name" value="Thioredoxin-like_sf"/>
</dbReference>